<dbReference type="InterPro" id="IPR017900">
    <property type="entry name" value="4Fe4S_Fe_S_CS"/>
</dbReference>
<keyword evidence="4" id="KW-0479">Metal-binding</keyword>
<dbReference type="SUPFAM" id="SSF51971">
    <property type="entry name" value="Nucleotide-binding domain"/>
    <property type="match status" value="1"/>
</dbReference>
<keyword evidence="7" id="KW-0560">Oxidoreductase</keyword>
<keyword evidence="5" id="KW-0274">FAD</keyword>
<dbReference type="InterPro" id="IPR023753">
    <property type="entry name" value="FAD/NAD-binding_dom"/>
</dbReference>
<dbReference type="KEGG" id="sace:GIY23_16995"/>
<evidence type="ECO:0000256" key="8">
    <source>
        <dbReference type="ARBA" id="ARBA00023004"/>
    </source>
</evidence>
<evidence type="ECO:0000256" key="9">
    <source>
        <dbReference type="ARBA" id="ARBA00023014"/>
    </source>
</evidence>
<dbReference type="Gene3D" id="3.30.70.20">
    <property type="match status" value="1"/>
</dbReference>
<dbReference type="GO" id="GO:0004324">
    <property type="term" value="F:ferredoxin-NADP+ reductase activity"/>
    <property type="evidence" value="ECO:0007669"/>
    <property type="project" value="UniProtKB-EC"/>
</dbReference>
<dbReference type="EC" id="1.18.1.2" evidence="2"/>
<dbReference type="Gene3D" id="3.50.50.60">
    <property type="entry name" value="FAD/NAD(P)-binding domain"/>
    <property type="match status" value="1"/>
</dbReference>
<keyword evidence="13" id="KW-1185">Reference proteome</keyword>
<dbReference type="CDD" id="cd04410">
    <property type="entry name" value="DMSOR_beta-like"/>
    <property type="match status" value="1"/>
</dbReference>
<evidence type="ECO:0000256" key="5">
    <source>
        <dbReference type="ARBA" id="ARBA00022827"/>
    </source>
</evidence>
<keyword evidence="6" id="KW-0521">NADP</keyword>
<evidence type="ECO:0000256" key="6">
    <source>
        <dbReference type="ARBA" id="ARBA00022857"/>
    </source>
</evidence>
<evidence type="ECO:0000256" key="10">
    <source>
        <dbReference type="ARBA" id="ARBA00047776"/>
    </source>
</evidence>
<protein>
    <recommendedName>
        <fullName evidence="2">ferredoxin--NADP(+) reductase</fullName>
        <ecNumber evidence="2">1.18.1.2</ecNumber>
    </recommendedName>
</protein>
<dbReference type="AlphaFoldDB" id="A0A5Q3QHQ4"/>
<dbReference type="EMBL" id="CP045929">
    <property type="protein sequence ID" value="QGK70989.1"/>
    <property type="molecule type" value="Genomic_DNA"/>
</dbReference>
<dbReference type="InterPro" id="IPR055275">
    <property type="entry name" value="Ferredox_Rdtase"/>
</dbReference>
<dbReference type="SUPFAM" id="SSF54862">
    <property type="entry name" value="4Fe-4S ferredoxins"/>
    <property type="match status" value="1"/>
</dbReference>
<keyword evidence="8" id="KW-0408">Iron</keyword>
<dbReference type="GO" id="GO:0051536">
    <property type="term" value="F:iron-sulfur cluster binding"/>
    <property type="evidence" value="ECO:0007669"/>
    <property type="project" value="UniProtKB-KW"/>
</dbReference>
<comment type="cofactor">
    <cofactor evidence="1">
        <name>FAD</name>
        <dbReference type="ChEBI" id="CHEBI:57692"/>
    </cofactor>
</comment>
<dbReference type="Proteomes" id="UP000371041">
    <property type="component" value="Chromosome"/>
</dbReference>
<name>A0A5Q3QHQ4_9PSEU</name>
<evidence type="ECO:0000313" key="13">
    <source>
        <dbReference type="Proteomes" id="UP000371041"/>
    </source>
</evidence>
<organism evidence="12 13">
    <name type="scientific">Allosaccharopolyspora coralli</name>
    <dbReference type="NCBI Taxonomy" id="2665642"/>
    <lineage>
        <taxon>Bacteria</taxon>
        <taxon>Bacillati</taxon>
        <taxon>Actinomycetota</taxon>
        <taxon>Actinomycetes</taxon>
        <taxon>Pseudonocardiales</taxon>
        <taxon>Pseudonocardiaceae</taxon>
        <taxon>Allosaccharopolyspora</taxon>
    </lineage>
</organism>
<evidence type="ECO:0000256" key="7">
    <source>
        <dbReference type="ARBA" id="ARBA00023002"/>
    </source>
</evidence>
<evidence type="ECO:0000256" key="2">
    <source>
        <dbReference type="ARBA" id="ARBA00013223"/>
    </source>
</evidence>
<evidence type="ECO:0000256" key="4">
    <source>
        <dbReference type="ARBA" id="ARBA00022723"/>
    </source>
</evidence>
<evidence type="ECO:0000256" key="1">
    <source>
        <dbReference type="ARBA" id="ARBA00001974"/>
    </source>
</evidence>
<dbReference type="InterPro" id="IPR036188">
    <property type="entry name" value="FAD/NAD-bd_sf"/>
</dbReference>
<evidence type="ECO:0000259" key="11">
    <source>
        <dbReference type="PROSITE" id="PS51379"/>
    </source>
</evidence>
<dbReference type="PROSITE" id="PS51379">
    <property type="entry name" value="4FE4S_FER_2"/>
    <property type="match status" value="1"/>
</dbReference>
<evidence type="ECO:0000256" key="3">
    <source>
        <dbReference type="ARBA" id="ARBA00022630"/>
    </source>
</evidence>
<dbReference type="PRINTS" id="PR00419">
    <property type="entry name" value="ADXRDTASE"/>
</dbReference>
<dbReference type="Gene3D" id="3.40.50.720">
    <property type="entry name" value="NAD(P)-binding Rossmann-like Domain"/>
    <property type="match status" value="1"/>
</dbReference>
<proteinExistence type="predicted"/>
<feature type="domain" description="4Fe-4S ferredoxin-type" evidence="11">
    <location>
        <begin position="37"/>
        <end position="66"/>
    </location>
</feature>
<dbReference type="PANTHER" id="PTHR48467">
    <property type="entry name" value="GLUTAMATE SYNTHASE 1 [NADH], CHLOROPLASTIC-LIKE"/>
    <property type="match status" value="1"/>
</dbReference>
<accession>A0A5Q3QHQ4</accession>
<dbReference type="PANTHER" id="PTHR48467:SF1">
    <property type="entry name" value="GLUTAMATE SYNTHASE 1 [NADH], CHLOROPLASTIC-LIKE"/>
    <property type="match status" value="1"/>
</dbReference>
<gene>
    <name evidence="12" type="ORF">GIY23_16995</name>
</gene>
<keyword evidence="9" id="KW-0411">Iron-sulfur</keyword>
<evidence type="ECO:0000313" key="12">
    <source>
        <dbReference type="EMBL" id="QGK70989.1"/>
    </source>
</evidence>
<dbReference type="InterPro" id="IPR017896">
    <property type="entry name" value="4Fe4S_Fe-S-bd"/>
</dbReference>
<dbReference type="PROSITE" id="PS00198">
    <property type="entry name" value="4FE4S_FER_1"/>
    <property type="match status" value="1"/>
</dbReference>
<reference evidence="13" key="1">
    <citation type="submission" date="2019-11" db="EMBL/GenBank/DDBJ databases">
        <title>The complete genome sequence of Saccharopolyspora sp. E2A.</title>
        <authorList>
            <person name="Zhang G."/>
        </authorList>
    </citation>
    <scope>NUCLEOTIDE SEQUENCE [LARGE SCALE GENOMIC DNA]</scope>
    <source>
        <strain evidence="13">E2A</strain>
    </source>
</reference>
<dbReference type="GO" id="GO:0046872">
    <property type="term" value="F:metal ion binding"/>
    <property type="evidence" value="ECO:0007669"/>
    <property type="project" value="UniProtKB-KW"/>
</dbReference>
<sequence length="507" mass="54557">MAYAITQTCCNDATCVSVCPVNCIHPTPDEPDFGTTEMLYIDPRTCIDCGACADACPVDAVFPVDLLSADQAVFSDINAQYYEDNGADHTWGAPRFPRSGPQGSDELRIAVVGTGPAAAYTAQSLLRSTSAEITMIDRLPVPGGLVRYGVAPDHPSTKKIGDSFAALYRHPRLRAHMNLEVGADVSHAEVAEHHHAVVYAVGASRERTLDVSGEDGPASISATRFVGWYNAHPDVPPDAVDLSAERVVLVGNGNVALDVARILLSDPEELATTDIAEHALRTLRRSRVREVVLLGRRGPRDAAYTRPEFRALSRNPDLRIVVDDQPGVREAIDAAAPGDKAALLDGVPIESCEQRCADKRLVLRFWSAPVEIASDGSVLVARTVQRERVQLTSEQDWISAGLVVRSIGYRSAPLADLPFDEATATVPHRGGRVVDPVTEQPVSGAYVVGWIKRGPSGGIGTNRTCSQETVDSVLDDAVAGRLPVPSGSRRAFTRLVRRRKPSAHKFT</sequence>
<dbReference type="RefSeq" id="WP_154077566.1">
    <property type="nucleotide sequence ID" value="NZ_CP045929.1"/>
</dbReference>
<dbReference type="Pfam" id="PF07992">
    <property type="entry name" value="Pyr_redox_2"/>
    <property type="match status" value="1"/>
</dbReference>
<comment type="catalytic activity">
    <reaction evidence="10">
        <text>2 reduced [2Fe-2S]-[ferredoxin] + NADP(+) + H(+) = 2 oxidized [2Fe-2S]-[ferredoxin] + NADPH</text>
        <dbReference type="Rhea" id="RHEA:20125"/>
        <dbReference type="Rhea" id="RHEA-COMP:10000"/>
        <dbReference type="Rhea" id="RHEA-COMP:10001"/>
        <dbReference type="ChEBI" id="CHEBI:15378"/>
        <dbReference type="ChEBI" id="CHEBI:33737"/>
        <dbReference type="ChEBI" id="CHEBI:33738"/>
        <dbReference type="ChEBI" id="CHEBI:57783"/>
        <dbReference type="ChEBI" id="CHEBI:58349"/>
        <dbReference type="EC" id="1.18.1.2"/>
    </reaction>
</comment>
<keyword evidence="3" id="KW-0285">Flavoprotein</keyword>
<dbReference type="Pfam" id="PF12838">
    <property type="entry name" value="Fer4_7"/>
    <property type="match status" value="1"/>
</dbReference>